<gene>
    <name evidence="2" type="ORF">D9C73_025284</name>
</gene>
<proteinExistence type="predicted"/>
<evidence type="ECO:0000313" key="3">
    <source>
        <dbReference type="Proteomes" id="UP000298787"/>
    </source>
</evidence>
<accession>A0A4U5VT47</accession>
<dbReference type="Proteomes" id="UP000298787">
    <property type="component" value="Chromosome 22"/>
</dbReference>
<feature type="region of interest" description="Disordered" evidence="1">
    <location>
        <begin position="1"/>
        <end position="40"/>
    </location>
</feature>
<sequence>MSKKVKCRKTDQPEVGPDQPSDSSESPIHTGRDEEPHPSNRAVLAAITALRDEVTRIKNDICSSIDARIQIIYTELKEELKGPAAVWEHLWTVLNCIKEEHPMVKVLHFLSDGLCSQYRQRGNFYLFCTELFQRGFEKGTWNFLKPIMVVTQEKGSLICCDVSCMCAATMMKVDCQWPGSKVFNFLSDPTPSKSTEIDWHSTDITEKSSVRDDIRCSENHSELTLWLVQLATLTIDRLPVAHTESALRLQSYSNLFFLSDMLVSVEYKGVSKWIRVPQAEEEYNYSQFLQAVLAKFNLLGSASLSLKDCSNVEIDSDIFEVIWGVFQG</sequence>
<name>A0A4U5VT47_COLLU</name>
<reference evidence="2 3" key="1">
    <citation type="submission" date="2019-01" db="EMBL/GenBank/DDBJ databases">
        <title>Genome Assembly of Collichthys lucidus.</title>
        <authorList>
            <person name="Cai M."/>
            <person name="Xiao S."/>
        </authorList>
    </citation>
    <scope>NUCLEOTIDE SEQUENCE [LARGE SCALE GENOMIC DNA]</scope>
    <source>
        <strain evidence="2">JT15FE1705JMU</strain>
        <tissue evidence="2">Muscle</tissue>
    </source>
</reference>
<evidence type="ECO:0000256" key="1">
    <source>
        <dbReference type="SAM" id="MobiDB-lite"/>
    </source>
</evidence>
<dbReference type="AlphaFoldDB" id="A0A4U5VT47"/>
<keyword evidence="3" id="KW-1185">Reference proteome</keyword>
<dbReference type="STRING" id="240159.A0A4U5VT47"/>
<protein>
    <submittedName>
        <fullName evidence="2">Uncharacterized protein</fullName>
    </submittedName>
</protein>
<evidence type="ECO:0000313" key="2">
    <source>
        <dbReference type="EMBL" id="TKS91150.1"/>
    </source>
</evidence>
<organism evidence="2 3">
    <name type="scientific">Collichthys lucidus</name>
    <name type="common">Big head croaker</name>
    <name type="synonym">Sciaena lucida</name>
    <dbReference type="NCBI Taxonomy" id="240159"/>
    <lineage>
        <taxon>Eukaryota</taxon>
        <taxon>Metazoa</taxon>
        <taxon>Chordata</taxon>
        <taxon>Craniata</taxon>
        <taxon>Vertebrata</taxon>
        <taxon>Euteleostomi</taxon>
        <taxon>Actinopterygii</taxon>
        <taxon>Neopterygii</taxon>
        <taxon>Teleostei</taxon>
        <taxon>Neoteleostei</taxon>
        <taxon>Acanthomorphata</taxon>
        <taxon>Eupercaria</taxon>
        <taxon>Sciaenidae</taxon>
        <taxon>Collichthys</taxon>
    </lineage>
</organism>
<dbReference type="EMBL" id="CM014099">
    <property type="protein sequence ID" value="TKS91150.1"/>
    <property type="molecule type" value="Genomic_DNA"/>
</dbReference>